<name>A0A8J3BP94_9ACTN</name>
<feature type="transmembrane region" description="Helical" evidence="10">
    <location>
        <begin position="21"/>
        <end position="42"/>
    </location>
</feature>
<dbReference type="GO" id="GO:0009425">
    <property type="term" value="C:bacterial-type flagellum basal body"/>
    <property type="evidence" value="ECO:0007669"/>
    <property type="project" value="InterPro"/>
</dbReference>
<keyword evidence="9 10" id="KW-0472">Membrane</keyword>
<keyword evidence="6 10" id="KW-0812">Transmembrane</keyword>
<evidence type="ECO:0000256" key="2">
    <source>
        <dbReference type="ARBA" id="ARBA00004162"/>
    </source>
</evidence>
<evidence type="ECO:0000256" key="3">
    <source>
        <dbReference type="ARBA" id="ARBA00008281"/>
    </source>
</evidence>
<gene>
    <name evidence="11" type="ORF">GCM10010124_08310</name>
</gene>
<evidence type="ECO:0000256" key="10">
    <source>
        <dbReference type="RuleBase" id="RU364125"/>
    </source>
</evidence>
<dbReference type="InterPro" id="IPR005503">
    <property type="entry name" value="FliL"/>
</dbReference>
<dbReference type="PANTHER" id="PTHR35091">
    <property type="entry name" value="FLAGELLAR PROTEIN FLIL"/>
    <property type="match status" value="1"/>
</dbReference>
<evidence type="ECO:0000256" key="5">
    <source>
        <dbReference type="ARBA" id="ARBA00022500"/>
    </source>
</evidence>
<evidence type="ECO:0000256" key="6">
    <source>
        <dbReference type="ARBA" id="ARBA00022692"/>
    </source>
</evidence>
<evidence type="ECO:0000313" key="12">
    <source>
        <dbReference type="Proteomes" id="UP000662200"/>
    </source>
</evidence>
<comment type="subcellular location">
    <subcellularLocation>
        <location evidence="2">Cell membrane</location>
        <topology evidence="2">Single-pass membrane protein</topology>
    </subcellularLocation>
</comment>
<dbReference type="EMBL" id="BMQC01000002">
    <property type="protein sequence ID" value="GGK18046.1"/>
    <property type="molecule type" value="Genomic_DNA"/>
</dbReference>
<evidence type="ECO:0000256" key="9">
    <source>
        <dbReference type="ARBA" id="ARBA00023136"/>
    </source>
</evidence>
<organism evidence="11 12">
    <name type="scientific">Pilimelia terevasa</name>
    <dbReference type="NCBI Taxonomy" id="53372"/>
    <lineage>
        <taxon>Bacteria</taxon>
        <taxon>Bacillati</taxon>
        <taxon>Actinomycetota</taxon>
        <taxon>Actinomycetes</taxon>
        <taxon>Micromonosporales</taxon>
        <taxon>Micromonosporaceae</taxon>
        <taxon>Pilimelia</taxon>
    </lineage>
</organism>
<evidence type="ECO:0000256" key="7">
    <source>
        <dbReference type="ARBA" id="ARBA00022779"/>
    </source>
</evidence>
<reference evidence="11" key="1">
    <citation type="journal article" date="2014" name="Int. J. Syst. Evol. Microbiol.">
        <title>Complete genome sequence of Corynebacterium casei LMG S-19264T (=DSM 44701T), isolated from a smear-ripened cheese.</title>
        <authorList>
            <consortium name="US DOE Joint Genome Institute (JGI-PGF)"/>
            <person name="Walter F."/>
            <person name="Albersmeier A."/>
            <person name="Kalinowski J."/>
            <person name="Ruckert C."/>
        </authorList>
    </citation>
    <scope>NUCLEOTIDE SEQUENCE</scope>
    <source>
        <strain evidence="11">JCM 3091</strain>
    </source>
</reference>
<reference evidence="11" key="2">
    <citation type="submission" date="2020-09" db="EMBL/GenBank/DDBJ databases">
        <authorList>
            <person name="Sun Q."/>
            <person name="Ohkuma M."/>
        </authorList>
    </citation>
    <scope>NUCLEOTIDE SEQUENCE</scope>
    <source>
        <strain evidence="11">JCM 3091</strain>
    </source>
</reference>
<protein>
    <recommendedName>
        <fullName evidence="10">Flagellar protein FliL</fullName>
    </recommendedName>
</protein>
<keyword evidence="8 10" id="KW-1133">Transmembrane helix</keyword>
<dbReference type="GO" id="GO:0071978">
    <property type="term" value="P:bacterial-type flagellum-dependent swarming motility"/>
    <property type="evidence" value="ECO:0007669"/>
    <property type="project" value="TreeGrafter"/>
</dbReference>
<keyword evidence="7 10" id="KW-0283">Flagellar rotation</keyword>
<proteinExistence type="inferred from homology"/>
<evidence type="ECO:0000313" key="11">
    <source>
        <dbReference type="EMBL" id="GGK18046.1"/>
    </source>
</evidence>
<dbReference type="GO" id="GO:0006935">
    <property type="term" value="P:chemotaxis"/>
    <property type="evidence" value="ECO:0007669"/>
    <property type="project" value="UniProtKB-KW"/>
</dbReference>
<dbReference type="GO" id="GO:0005886">
    <property type="term" value="C:plasma membrane"/>
    <property type="evidence" value="ECO:0007669"/>
    <property type="project" value="UniProtKB-SubCell"/>
</dbReference>
<keyword evidence="4 10" id="KW-1003">Cell membrane</keyword>
<comment type="caution">
    <text evidence="11">The sequence shown here is derived from an EMBL/GenBank/DDBJ whole genome shotgun (WGS) entry which is preliminary data.</text>
</comment>
<keyword evidence="12" id="KW-1185">Reference proteome</keyword>
<evidence type="ECO:0000256" key="8">
    <source>
        <dbReference type="ARBA" id="ARBA00022989"/>
    </source>
</evidence>
<comment type="similarity">
    <text evidence="3 10">Belongs to the FliL family.</text>
</comment>
<dbReference type="Pfam" id="PF03748">
    <property type="entry name" value="FliL"/>
    <property type="match status" value="1"/>
</dbReference>
<dbReference type="Proteomes" id="UP000662200">
    <property type="component" value="Unassembled WGS sequence"/>
</dbReference>
<comment type="function">
    <text evidence="1 10">Controls the rotational direction of flagella during chemotaxis.</text>
</comment>
<dbReference type="AlphaFoldDB" id="A0A8J3BP94"/>
<keyword evidence="5 10" id="KW-0145">Chemotaxis</keyword>
<dbReference type="PANTHER" id="PTHR35091:SF2">
    <property type="entry name" value="FLAGELLAR PROTEIN FLIL"/>
    <property type="match status" value="1"/>
</dbReference>
<evidence type="ECO:0000256" key="4">
    <source>
        <dbReference type="ARBA" id="ARBA00022475"/>
    </source>
</evidence>
<sequence>MSTEESPAAEAPKKSKKKLMIMIIAAVLLLGGGGGAYFVFFAHSAEAEAEPPPEPGPVVSMDPVTVNLADGHYLRVSLALQTTLDAEEVDGAKALDLAIALYGEKKYAELATAAGRAKAKKELVAEVKEAYENQVYDIYFKEFVTQ</sequence>
<dbReference type="RefSeq" id="WP_189112823.1">
    <property type="nucleotide sequence ID" value="NZ_BMQC01000002.1"/>
</dbReference>
<evidence type="ECO:0000256" key="1">
    <source>
        <dbReference type="ARBA" id="ARBA00002254"/>
    </source>
</evidence>
<accession>A0A8J3BP94</accession>